<organism evidence="3 4">
    <name type="scientific">Lacihabitans soyangensis</name>
    <dbReference type="NCBI Taxonomy" id="869394"/>
    <lineage>
        <taxon>Bacteria</taxon>
        <taxon>Pseudomonadati</taxon>
        <taxon>Bacteroidota</taxon>
        <taxon>Cytophagia</taxon>
        <taxon>Cytophagales</taxon>
        <taxon>Leadbetterellaceae</taxon>
        <taxon>Lacihabitans</taxon>
    </lineage>
</organism>
<dbReference type="PANTHER" id="PTHR12598:SF0">
    <property type="entry name" value="COPPER HOMEOSTASIS PROTEIN CUTC HOMOLOG"/>
    <property type="match status" value="1"/>
</dbReference>
<dbReference type="Proteomes" id="UP001204144">
    <property type="component" value="Unassembled WGS sequence"/>
</dbReference>
<dbReference type="AlphaFoldDB" id="A0AAE3KT12"/>
<name>A0AAE3KT12_9BACT</name>
<dbReference type="GO" id="GO:0005737">
    <property type="term" value="C:cytoplasm"/>
    <property type="evidence" value="ECO:0007669"/>
    <property type="project" value="UniProtKB-SubCell"/>
</dbReference>
<dbReference type="InterPro" id="IPR005627">
    <property type="entry name" value="CutC-like"/>
</dbReference>
<comment type="caution">
    <text evidence="3">The sequence shown here is derived from an EMBL/GenBank/DDBJ whole genome shotgun (WGS) entry which is preliminary data.</text>
</comment>
<keyword evidence="4" id="KW-1185">Reference proteome</keyword>
<gene>
    <name evidence="2" type="primary">cutC</name>
    <name evidence="3" type="ORF">EGI31_09590</name>
</gene>
<evidence type="ECO:0000256" key="2">
    <source>
        <dbReference type="HAMAP-Rule" id="MF_00795"/>
    </source>
</evidence>
<dbReference type="RefSeq" id="WP_255036995.1">
    <property type="nucleotide sequence ID" value="NZ_RJUF01000022.1"/>
</dbReference>
<comment type="caution">
    <text evidence="2">Once thought to be involved in copper homeostasis, experiments in E.coli have shown this is not the case.</text>
</comment>
<evidence type="ECO:0000313" key="4">
    <source>
        <dbReference type="Proteomes" id="UP001204144"/>
    </source>
</evidence>
<comment type="similarity">
    <text evidence="1 2">Belongs to the CutC family.</text>
</comment>
<dbReference type="Pfam" id="PF03932">
    <property type="entry name" value="CutC"/>
    <property type="match status" value="1"/>
</dbReference>
<dbReference type="SUPFAM" id="SSF110395">
    <property type="entry name" value="CutC-like"/>
    <property type="match status" value="1"/>
</dbReference>
<dbReference type="GO" id="GO:0005507">
    <property type="term" value="F:copper ion binding"/>
    <property type="evidence" value="ECO:0007669"/>
    <property type="project" value="TreeGrafter"/>
</dbReference>
<dbReference type="EMBL" id="RJUF01000022">
    <property type="protein sequence ID" value="MCP9763209.1"/>
    <property type="molecule type" value="Genomic_DNA"/>
</dbReference>
<dbReference type="PANTHER" id="PTHR12598">
    <property type="entry name" value="COPPER HOMEOSTASIS PROTEIN CUTC"/>
    <property type="match status" value="1"/>
</dbReference>
<proteinExistence type="inferred from homology"/>
<accession>A0AAE3KT12</accession>
<protein>
    <recommendedName>
        <fullName evidence="2">PF03932 family protein CutC</fullName>
    </recommendedName>
</protein>
<dbReference type="InterPro" id="IPR036822">
    <property type="entry name" value="CutC-like_dom_sf"/>
</dbReference>
<comment type="subcellular location">
    <subcellularLocation>
        <location evidence="2">Cytoplasm</location>
    </subcellularLocation>
</comment>
<sequence length="254" mass="27891">MTDFAKKKLLEICCFSLKSCKNAELGRANRIELCGGFLEGGTTPSVGLLSSVLDQVNIPVYVMIRPRGGDFLYNEDEIQVMLADIKLLKKLQPAGFVIGMLQSDGNIDMAGNARLLKAIGDFPVTFHRAFDMCKNPHLAIEQLISLGIENILTSGQFPTAPEAIGNLKEYKQTAANRINIMAGSGVNPRNIPEIAAVNVDAFHFSAKKAFPSLMTYRNPNIKMGAEDADEFMNIEADVETIKMAREAIERLYTS</sequence>
<dbReference type="Gene3D" id="3.20.20.380">
    <property type="entry name" value="Copper homeostasis (CutC) domain"/>
    <property type="match status" value="1"/>
</dbReference>
<dbReference type="FunFam" id="3.20.20.380:FF:000001">
    <property type="entry name" value="Copper homeostasis protein CutC"/>
    <property type="match status" value="1"/>
</dbReference>
<evidence type="ECO:0000313" key="3">
    <source>
        <dbReference type="EMBL" id="MCP9763209.1"/>
    </source>
</evidence>
<dbReference type="HAMAP" id="MF_00795">
    <property type="entry name" value="CutC"/>
    <property type="match status" value="1"/>
</dbReference>
<keyword evidence="2" id="KW-0963">Cytoplasm</keyword>
<reference evidence="3 4" key="1">
    <citation type="submission" date="2018-11" db="EMBL/GenBank/DDBJ databases">
        <title>Novel bacteria species description.</title>
        <authorList>
            <person name="Han J.-H."/>
        </authorList>
    </citation>
    <scope>NUCLEOTIDE SEQUENCE [LARGE SCALE GENOMIC DNA]</scope>
    <source>
        <strain evidence="3 4">KCTC23259</strain>
    </source>
</reference>
<evidence type="ECO:0000256" key="1">
    <source>
        <dbReference type="ARBA" id="ARBA00007768"/>
    </source>
</evidence>